<evidence type="ECO:0000313" key="2">
    <source>
        <dbReference type="Proteomes" id="UP000273158"/>
    </source>
</evidence>
<evidence type="ECO:0000313" key="1">
    <source>
        <dbReference type="EMBL" id="RLK46446.1"/>
    </source>
</evidence>
<comment type="caution">
    <text evidence="1">The sequence shown here is derived from an EMBL/GenBank/DDBJ whole genome shotgun (WGS) entry which is preliminary data.</text>
</comment>
<dbReference type="Proteomes" id="UP000273158">
    <property type="component" value="Unassembled WGS sequence"/>
</dbReference>
<sequence length="255" mass="28735">MERTLGFGENETIAAMLAASKRPSRTVAVRNSFVQGGTKGSPAPGPIAAMVKAHDRQGLDLFLLHRLMASAEPWDAGKDAGVWSRALGLAESDQLMHAERVSRIFRRLDESYHLVTRDKARRNGKVTSLCEDGEGKPYTSPTKHYFRVPFEYWEEEWHRKLSMPGKVVLLIALTQKPGFVIPSTQVKSWYGISDDTWANGIGELMRAQLLTGNRGKERNWMKGRAFNYDIEYSLVSRIDTRSRPGFQGRRKPATP</sequence>
<dbReference type="RefSeq" id="WP_147436733.1">
    <property type="nucleotide sequence ID" value="NZ_RCDB01000005.1"/>
</dbReference>
<gene>
    <name evidence="1" type="ORF">C7474_2984</name>
</gene>
<proteinExistence type="predicted"/>
<name>A0A498BVP5_9MICO</name>
<organism evidence="1 2">
    <name type="scientific">Microbacterium telephonicum</name>
    <dbReference type="NCBI Taxonomy" id="1714841"/>
    <lineage>
        <taxon>Bacteria</taxon>
        <taxon>Bacillati</taxon>
        <taxon>Actinomycetota</taxon>
        <taxon>Actinomycetes</taxon>
        <taxon>Micrococcales</taxon>
        <taxon>Microbacteriaceae</taxon>
        <taxon>Microbacterium</taxon>
    </lineage>
</organism>
<protein>
    <submittedName>
        <fullName evidence="1">Uncharacterized protein</fullName>
    </submittedName>
</protein>
<accession>A0A498BVP5</accession>
<reference evidence="1 2" key="1">
    <citation type="journal article" date="2015" name="Stand. Genomic Sci.">
        <title>Genomic Encyclopedia of Bacterial and Archaeal Type Strains, Phase III: the genomes of soil and plant-associated and newly described type strains.</title>
        <authorList>
            <person name="Whitman W.B."/>
            <person name="Woyke T."/>
            <person name="Klenk H.P."/>
            <person name="Zhou Y."/>
            <person name="Lilburn T.G."/>
            <person name="Beck B.J."/>
            <person name="De Vos P."/>
            <person name="Vandamme P."/>
            <person name="Eisen J.A."/>
            <person name="Garrity G."/>
            <person name="Hugenholtz P."/>
            <person name="Kyrpides N.C."/>
        </authorList>
    </citation>
    <scope>NUCLEOTIDE SEQUENCE [LARGE SCALE GENOMIC DNA]</scope>
    <source>
        <strain evidence="1 2">S2T63</strain>
    </source>
</reference>
<keyword evidence="2" id="KW-1185">Reference proteome</keyword>
<dbReference type="AlphaFoldDB" id="A0A498BVP5"/>
<dbReference type="OrthoDB" id="4188495at2"/>
<dbReference type="EMBL" id="RCDB01000005">
    <property type="protein sequence ID" value="RLK46446.1"/>
    <property type="molecule type" value="Genomic_DNA"/>
</dbReference>